<feature type="transmembrane region" description="Helical" evidence="3">
    <location>
        <begin position="94"/>
        <end position="117"/>
    </location>
</feature>
<comment type="caution">
    <text evidence="4">The sequence shown here is derived from an EMBL/GenBank/DDBJ whole genome shotgun (WGS) entry which is preliminary data.</text>
</comment>
<evidence type="ECO:0000256" key="2">
    <source>
        <dbReference type="ARBA" id="ARBA00023274"/>
    </source>
</evidence>
<dbReference type="InterPro" id="IPR053709">
    <property type="entry name" value="eRP_eS24_sf"/>
</dbReference>
<evidence type="ECO:0000256" key="3">
    <source>
        <dbReference type="SAM" id="Phobius"/>
    </source>
</evidence>
<evidence type="ECO:0000256" key="1">
    <source>
        <dbReference type="ARBA" id="ARBA00022980"/>
    </source>
</evidence>
<evidence type="ECO:0000313" key="5">
    <source>
        <dbReference type="Proteomes" id="UP001488838"/>
    </source>
</evidence>
<dbReference type="Gene3D" id="3.30.70.3370">
    <property type="match status" value="1"/>
</dbReference>
<dbReference type="InterPro" id="IPR012678">
    <property type="entry name" value="Ribosomal_uL23/eL15/eS24_sf"/>
</dbReference>
<proteinExistence type="predicted"/>
<keyword evidence="3" id="KW-0812">Transmembrane</keyword>
<dbReference type="Proteomes" id="UP001488838">
    <property type="component" value="Unassembled WGS sequence"/>
</dbReference>
<dbReference type="AlphaFoldDB" id="A0AAW0IAR4"/>
<keyword evidence="3" id="KW-1133">Transmembrane helix</keyword>
<dbReference type="GO" id="GO:0006412">
    <property type="term" value="P:translation"/>
    <property type="evidence" value="ECO:0007669"/>
    <property type="project" value="InterPro"/>
</dbReference>
<dbReference type="GO" id="GO:0022626">
    <property type="term" value="C:cytosolic ribosome"/>
    <property type="evidence" value="ECO:0007669"/>
    <property type="project" value="UniProtKB-ARBA"/>
</dbReference>
<keyword evidence="1" id="KW-0689">Ribosomal protein</keyword>
<dbReference type="GO" id="GO:0003735">
    <property type="term" value="F:structural constituent of ribosome"/>
    <property type="evidence" value="ECO:0007669"/>
    <property type="project" value="InterPro"/>
</dbReference>
<organism evidence="4 5">
    <name type="scientific">Myodes glareolus</name>
    <name type="common">Bank vole</name>
    <name type="synonym">Clethrionomys glareolus</name>
    <dbReference type="NCBI Taxonomy" id="447135"/>
    <lineage>
        <taxon>Eukaryota</taxon>
        <taxon>Metazoa</taxon>
        <taxon>Chordata</taxon>
        <taxon>Craniata</taxon>
        <taxon>Vertebrata</taxon>
        <taxon>Euteleostomi</taxon>
        <taxon>Mammalia</taxon>
        <taxon>Eutheria</taxon>
        <taxon>Euarchontoglires</taxon>
        <taxon>Glires</taxon>
        <taxon>Rodentia</taxon>
        <taxon>Myomorpha</taxon>
        <taxon>Muroidea</taxon>
        <taxon>Cricetidae</taxon>
        <taxon>Arvicolinae</taxon>
        <taxon>Myodes</taxon>
    </lineage>
</organism>
<evidence type="ECO:0000313" key="4">
    <source>
        <dbReference type="EMBL" id="KAK7811416.1"/>
    </source>
</evidence>
<protein>
    <submittedName>
        <fullName evidence="4">Uncharacterized protein</fullName>
    </submittedName>
</protein>
<dbReference type="EMBL" id="JBBHLL010000174">
    <property type="protein sequence ID" value="KAK7811416.1"/>
    <property type="molecule type" value="Genomic_DNA"/>
</dbReference>
<accession>A0AAW0IAR4</accession>
<name>A0AAW0IAR4_MYOGA</name>
<keyword evidence="2" id="KW-0687">Ribonucleoprotein</keyword>
<sequence>MSFTRGRQQRLRQDFGGGGGVGVVYDHTRYHLVFGFRTVFGGSRTTGFGMALNYAKKTKSKHRLARCGPSEKKKRARRVGASLKRLNRKQKLPTLLFSLTSLKIGAKAAIILLLPVLKILSSLVKGTLLLQLLSSCTEIQAKGTLAPHCSVIQITLQHTVPDQLMPAEPCSPSRCLMLRTILLMNTCQVREADKLQYKETNNTSREVQQPYQLQPLVGFGFSGQFQGNCVMLRRDQHDRDPLVGNHRDQRKEIISTELQAWPNHPLCVQKGAIQYFTDRDICKLSVIHHSVNRLSKGILDRSDFKFSIPLSDFVPGSMSQLV</sequence>
<keyword evidence="5" id="KW-1185">Reference proteome</keyword>
<keyword evidence="3" id="KW-0472">Membrane</keyword>
<dbReference type="GO" id="GO:0044391">
    <property type="term" value="C:ribosomal subunit"/>
    <property type="evidence" value="ECO:0007669"/>
    <property type="project" value="UniProtKB-ARBA"/>
</dbReference>
<reference evidence="4 5" key="1">
    <citation type="journal article" date="2023" name="bioRxiv">
        <title>Conserved and derived expression patterns and positive selection on dental genes reveal complex evolutionary context of ever-growing rodent molars.</title>
        <authorList>
            <person name="Calamari Z.T."/>
            <person name="Song A."/>
            <person name="Cohen E."/>
            <person name="Akter M."/>
            <person name="Roy R.D."/>
            <person name="Hallikas O."/>
            <person name="Christensen M.M."/>
            <person name="Li P."/>
            <person name="Marangoni P."/>
            <person name="Jernvall J."/>
            <person name="Klein O.D."/>
        </authorList>
    </citation>
    <scope>NUCLEOTIDE SEQUENCE [LARGE SCALE GENOMIC DNA]</scope>
    <source>
        <strain evidence="4">V071</strain>
    </source>
</reference>
<gene>
    <name evidence="4" type="ORF">U0070_000397</name>
</gene>
<dbReference type="SUPFAM" id="SSF54189">
    <property type="entry name" value="Ribosomal proteins S24e, L23 and L15e"/>
    <property type="match status" value="1"/>
</dbReference>